<keyword evidence="3" id="KW-0442">Lipid degradation</keyword>
<dbReference type="GO" id="GO:0046475">
    <property type="term" value="P:glycerophospholipid catabolic process"/>
    <property type="evidence" value="ECO:0000318"/>
    <property type="project" value="GO_Central"/>
</dbReference>
<dbReference type="GO" id="GO:0005509">
    <property type="term" value="F:calcium ion binding"/>
    <property type="evidence" value="ECO:0000318"/>
    <property type="project" value="GO_Central"/>
</dbReference>
<dbReference type="PANTHER" id="PTHR10728">
    <property type="entry name" value="CYTOSOLIC PHOSPHOLIPASE A2"/>
    <property type="match status" value="1"/>
</dbReference>
<dbReference type="STRING" id="7918.ENSLOCP00000000097"/>
<dbReference type="PANTHER" id="PTHR10728:SF39">
    <property type="entry name" value="CYTOSOLIC PHOSPHOLIPASE A2 GAMMA"/>
    <property type="match status" value="1"/>
</dbReference>
<dbReference type="GeneTree" id="ENSGT01030000234606"/>
<protein>
    <recommendedName>
        <fullName evidence="4">PLA2c domain-containing protein</fullName>
    </recommendedName>
</protein>
<dbReference type="GO" id="GO:0047498">
    <property type="term" value="F:calcium-dependent phospholipase A2 activity"/>
    <property type="evidence" value="ECO:0000318"/>
    <property type="project" value="GO_Central"/>
</dbReference>
<accession>W5LVE0</accession>
<reference evidence="5" key="3">
    <citation type="submission" date="2025-09" db="UniProtKB">
        <authorList>
            <consortium name="Ensembl"/>
        </authorList>
    </citation>
    <scope>IDENTIFICATION</scope>
</reference>
<dbReference type="HOGENOM" id="CLU_131858_0_0_1"/>
<sequence>FRASYIRVAETLCEEERKAIQKRKIKIQNALRSLQIPCDAACVPPIAMLGSGGGLRAMVALMGTLSELGAQNLLDTIMYLCGVSGSTCPGNSDFSPKGSGRAVESAVHSNCTEISNPENSLEEMLQRIRKAIKDDNFSCTDLWATIFVYMVVKEMDDHNLSKEEDEEMTNPYPIYAAVNKSQLDDKEEYNKGKTPTSYTVFALDA</sequence>
<evidence type="ECO:0000256" key="3">
    <source>
        <dbReference type="PROSITE-ProRule" id="PRU00555"/>
    </source>
</evidence>
<evidence type="ECO:0000259" key="4">
    <source>
        <dbReference type="PROSITE" id="PS51210"/>
    </source>
</evidence>
<dbReference type="PROSITE" id="PS51210">
    <property type="entry name" value="PLA2C"/>
    <property type="match status" value="1"/>
</dbReference>
<dbReference type="GO" id="GO:0005544">
    <property type="term" value="F:calcium-dependent phospholipid binding"/>
    <property type="evidence" value="ECO:0000318"/>
    <property type="project" value="GO_Central"/>
</dbReference>
<dbReference type="InterPro" id="IPR002642">
    <property type="entry name" value="LysoPLipase_cat_dom"/>
</dbReference>
<dbReference type="OMA" id="TEDWANK"/>
<dbReference type="Ensembl" id="ENSLOCT00000000097.1">
    <property type="protein sequence ID" value="ENSLOCP00000000097.1"/>
    <property type="gene ID" value="ENSLOCG00000000087.1"/>
</dbReference>
<evidence type="ECO:0000256" key="1">
    <source>
        <dbReference type="ARBA" id="ARBA00022801"/>
    </source>
</evidence>
<dbReference type="GO" id="GO:0005635">
    <property type="term" value="C:nuclear envelope"/>
    <property type="evidence" value="ECO:0000318"/>
    <property type="project" value="GO_Central"/>
</dbReference>
<keyword evidence="2 3" id="KW-0443">Lipid metabolism</keyword>
<keyword evidence="1 3" id="KW-0378">Hydrolase</keyword>
<dbReference type="SUPFAM" id="SSF52151">
    <property type="entry name" value="FabD/lysophospholipase-like"/>
    <property type="match status" value="1"/>
</dbReference>
<evidence type="ECO:0000256" key="2">
    <source>
        <dbReference type="ARBA" id="ARBA00023098"/>
    </source>
</evidence>
<evidence type="ECO:0000313" key="6">
    <source>
        <dbReference type="Proteomes" id="UP000018468"/>
    </source>
</evidence>
<dbReference type="GO" id="GO:0005654">
    <property type="term" value="C:nucleoplasm"/>
    <property type="evidence" value="ECO:0000318"/>
    <property type="project" value="GO_Central"/>
</dbReference>
<dbReference type="AlphaFoldDB" id="W5LVE0"/>
<dbReference type="eggNOG" id="KOG1325">
    <property type="taxonomic scope" value="Eukaryota"/>
</dbReference>
<dbReference type="InParanoid" id="W5LVE0"/>
<reference evidence="6" key="1">
    <citation type="submission" date="2011-12" db="EMBL/GenBank/DDBJ databases">
        <title>The Draft Genome of Lepisosteus oculatus.</title>
        <authorList>
            <consortium name="The Broad Institute Genome Assembly &amp; Analysis Group"/>
            <consortium name="Computational R&amp;D Group"/>
            <consortium name="and Sequencing Platform"/>
            <person name="Di Palma F."/>
            <person name="Alfoldi J."/>
            <person name="Johnson J."/>
            <person name="Berlin A."/>
            <person name="Gnerre S."/>
            <person name="Jaffe D."/>
            <person name="MacCallum I."/>
            <person name="Young S."/>
            <person name="Walker B.J."/>
            <person name="Lander E.S."/>
            <person name="Lindblad-Toh K."/>
        </authorList>
    </citation>
    <scope>NUCLEOTIDE SEQUENCE [LARGE SCALE GENOMIC DNA]</scope>
</reference>
<dbReference type="Bgee" id="ENSLOCG00000000087">
    <property type="expression patterns" value="Expressed in intestine and 1 other cell type or tissue"/>
</dbReference>
<feature type="domain" description="PLA2c" evidence="4">
    <location>
        <begin position="1"/>
        <end position="205"/>
    </location>
</feature>
<organism evidence="5 6">
    <name type="scientific">Lepisosteus oculatus</name>
    <name type="common">Spotted gar</name>
    <dbReference type="NCBI Taxonomy" id="7918"/>
    <lineage>
        <taxon>Eukaryota</taxon>
        <taxon>Metazoa</taxon>
        <taxon>Chordata</taxon>
        <taxon>Craniata</taxon>
        <taxon>Vertebrata</taxon>
        <taxon>Euteleostomi</taxon>
        <taxon>Actinopterygii</taxon>
        <taxon>Neopterygii</taxon>
        <taxon>Holostei</taxon>
        <taxon>Semionotiformes</taxon>
        <taxon>Lepisosteidae</taxon>
        <taxon>Lepisosteus</taxon>
    </lineage>
</organism>
<evidence type="ECO:0000313" key="5">
    <source>
        <dbReference type="Ensembl" id="ENSLOCP00000000097.1"/>
    </source>
</evidence>
<dbReference type="InterPro" id="IPR016035">
    <property type="entry name" value="Acyl_Trfase/lysoPLipase"/>
</dbReference>
<name>W5LVE0_LEPOC</name>
<reference evidence="5" key="2">
    <citation type="submission" date="2025-08" db="UniProtKB">
        <authorList>
            <consortium name="Ensembl"/>
        </authorList>
    </citation>
    <scope>IDENTIFICATION</scope>
</reference>
<proteinExistence type="predicted"/>
<dbReference type="Gene3D" id="3.40.1090.10">
    <property type="entry name" value="Cytosolic phospholipase A2 catalytic domain"/>
    <property type="match status" value="1"/>
</dbReference>
<dbReference type="GO" id="GO:0005829">
    <property type="term" value="C:cytosol"/>
    <property type="evidence" value="ECO:0000318"/>
    <property type="project" value="GO_Central"/>
</dbReference>
<dbReference type="Proteomes" id="UP000018468">
    <property type="component" value="Unassembled WGS sequence"/>
</dbReference>
<keyword evidence="6" id="KW-1185">Reference proteome</keyword>